<evidence type="ECO:0000313" key="6">
    <source>
        <dbReference type="Proteomes" id="UP001203207"/>
    </source>
</evidence>
<comment type="similarity">
    <text evidence="1">Belongs to the carbohydrate kinase PfkB family.</text>
</comment>
<dbReference type="SUPFAM" id="SSF53613">
    <property type="entry name" value="Ribokinase-like"/>
    <property type="match status" value="1"/>
</dbReference>
<proteinExistence type="inferred from homology"/>
<name>A0AAE3FYA5_9EURY</name>
<evidence type="ECO:0000256" key="1">
    <source>
        <dbReference type="ARBA" id="ARBA00010688"/>
    </source>
</evidence>
<protein>
    <submittedName>
        <fullName evidence="5">Sugar kinase</fullName>
    </submittedName>
</protein>
<keyword evidence="6" id="KW-1185">Reference proteome</keyword>
<dbReference type="InterPro" id="IPR029056">
    <property type="entry name" value="Ribokinase-like"/>
</dbReference>
<dbReference type="PANTHER" id="PTHR43320:SF2">
    <property type="entry name" value="2-DEHYDRO-3-DEOXYGLUCONOKINASE_2-DEHYDRO-3-DEOXYGALACTONOKINASE"/>
    <property type="match status" value="1"/>
</dbReference>
<dbReference type="EMBL" id="JAKRVX010000002">
    <property type="protein sequence ID" value="MCL9816889.1"/>
    <property type="molecule type" value="Genomic_DNA"/>
</dbReference>
<dbReference type="NCBIfam" id="NF041332">
    <property type="entry name" value="KDG_KDGal_kin_Halo"/>
    <property type="match status" value="1"/>
</dbReference>
<dbReference type="CDD" id="cd01166">
    <property type="entry name" value="KdgK"/>
    <property type="match status" value="1"/>
</dbReference>
<feature type="domain" description="Carbohydrate kinase PfkB" evidence="4">
    <location>
        <begin position="9"/>
        <end position="287"/>
    </location>
</feature>
<dbReference type="InterPro" id="IPR002139">
    <property type="entry name" value="Ribo/fructo_kinase"/>
</dbReference>
<evidence type="ECO:0000256" key="2">
    <source>
        <dbReference type="ARBA" id="ARBA00022679"/>
    </source>
</evidence>
<dbReference type="InterPro" id="IPR011611">
    <property type="entry name" value="PfkB_dom"/>
</dbReference>
<dbReference type="AlphaFoldDB" id="A0AAE3FYA5"/>
<organism evidence="5 6">
    <name type="scientific">Natronocalculus amylovorans</name>
    <dbReference type="NCBI Taxonomy" id="2917812"/>
    <lineage>
        <taxon>Archaea</taxon>
        <taxon>Methanobacteriati</taxon>
        <taxon>Methanobacteriota</taxon>
        <taxon>Stenosarchaea group</taxon>
        <taxon>Halobacteria</taxon>
        <taxon>Halobacteriales</taxon>
        <taxon>Haloferacaceae</taxon>
        <taxon>Natronocalculus</taxon>
    </lineage>
</organism>
<dbReference type="InterPro" id="IPR052700">
    <property type="entry name" value="Carb_kinase_PfkB-like"/>
</dbReference>
<dbReference type="Pfam" id="PF00294">
    <property type="entry name" value="PfkB"/>
    <property type="match status" value="1"/>
</dbReference>
<dbReference type="GO" id="GO:0016301">
    <property type="term" value="F:kinase activity"/>
    <property type="evidence" value="ECO:0007669"/>
    <property type="project" value="UniProtKB-KW"/>
</dbReference>
<dbReference type="PRINTS" id="PR00990">
    <property type="entry name" value="RIBOKINASE"/>
</dbReference>
<comment type="caution">
    <text evidence="5">The sequence shown here is derived from an EMBL/GenBank/DDBJ whole genome shotgun (WGS) entry which is preliminary data.</text>
</comment>
<keyword evidence="2" id="KW-0808">Transferase</keyword>
<dbReference type="Proteomes" id="UP001203207">
    <property type="component" value="Unassembled WGS sequence"/>
</dbReference>
<dbReference type="Gene3D" id="3.40.1190.20">
    <property type="match status" value="1"/>
</dbReference>
<gene>
    <name evidence="5" type="ORF">AArcSt2_08030</name>
</gene>
<reference evidence="5" key="2">
    <citation type="submission" date="2022-02" db="EMBL/GenBank/DDBJ databases">
        <authorList>
            <person name="Elcheninov A.G."/>
            <person name="Sorokin D.Y."/>
            <person name="Kublanov I.V."/>
        </authorList>
    </citation>
    <scope>NUCLEOTIDE SEQUENCE</scope>
    <source>
        <strain evidence="5">AArc-St2</strain>
    </source>
</reference>
<sequence>MLRFSPPRGELLETSSEFTVQAGGAESNVAVAAARLGANTTWLSKLPKSPLGKRVESSIRQHGVTPAVAWDASTETRQGVYYLEHGAEPRPTTVLYDRRDAAITTVTPSELDTTTIESASLFFTTGITPALSATTTETTHKLLEVASAADTRTAFDLNYRAKLWEPADARETYESLFELLDLLFIPERDAHHVLGMSGSASEIAATLSETYNIETVVITRGEDGALALRDDSTVTQPIFETETVDPIGTGDAFVGGFLAEELTGSPLEQSLAVGSAAAALKRTLHGDVAVISRAEVANVLSDSGYGIDR</sequence>
<accession>A0AAE3FYA5</accession>
<evidence type="ECO:0000259" key="4">
    <source>
        <dbReference type="Pfam" id="PF00294"/>
    </source>
</evidence>
<evidence type="ECO:0000256" key="3">
    <source>
        <dbReference type="ARBA" id="ARBA00022777"/>
    </source>
</evidence>
<dbReference type="PANTHER" id="PTHR43320">
    <property type="entry name" value="SUGAR KINASE"/>
    <property type="match status" value="1"/>
</dbReference>
<keyword evidence="3 5" id="KW-0418">Kinase</keyword>
<evidence type="ECO:0000313" key="5">
    <source>
        <dbReference type="EMBL" id="MCL9816889.1"/>
    </source>
</evidence>
<reference evidence="5" key="1">
    <citation type="journal article" date="2022" name="Syst. Appl. Microbiol.">
        <title>Natronocalculus amylovorans gen. nov., sp. nov., and Natranaeroarchaeum aerophilus sp. nov., dominant culturable amylolytic natronoarchaea from hypersaline soda lakes in southwestern Siberia.</title>
        <authorList>
            <person name="Sorokin D.Y."/>
            <person name="Elcheninov A.G."/>
            <person name="Khizhniak T.V."/>
            <person name="Koenen M."/>
            <person name="Bale N.J."/>
            <person name="Damste J.S.S."/>
            <person name="Kublanov I.V."/>
        </authorList>
    </citation>
    <scope>NUCLEOTIDE SEQUENCE</scope>
    <source>
        <strain evidence="5">AArc-St2</strain>
    </source>
</reference>
<dbReference type="InterPro" id="IPR054871">
    <property type="entry name" value="KDG_KDGal_kin_Halo"/>
</dbReference>